<dbReference type="InParanoid" id="A0A2K1K5P6"/>
<dbReference type="EMBL" id="ABEU02000008">
    <property type="protein sequence ID" value="PNR49103.1"/>
    <property type="molecule type" value="Genomic_DNA"/>
</dbReference>
<keyword evidence="7" id="KW-0479">Metal-binding</keyword>
<keyword evidence="8" id="KW-0255">Endonuclease</keyword>
<protein>
    <recommendedName>
        <fullName evidence="5">Ribonuclease H</fullName>
        <ecNumber evidence="4">3.1.26.4</ecNumber>
    </recommendedName>
</protein>
<evidence type="ECO:0000259" key="11">
    <source>
        <dbReference type="Pfam" id="PF01693"/>
    </source>
</evidence>
<feature type="domain" description="Ribonuclease H1 N-terminal" evidence="11">
    <location>
        <begin position="81"/>
        <end position="124"/>
    </location>
</feature>
<dbReference type="GO" id="GO:0004523">
    <property type="term" value="F:RNA-DNA hybrid ribonuclease activity"/>
    <property type="evidence" value="ECO:0007669"/>
    <property type="project" value="UniProtKB-EC"/>
</dbReference>
<dbReference type="STRING" id="3218.A0A2K1K5P6"/>
<evidence type="ECO:0000256" key="2">
    <source>
        <dbReference type="ARBA" id="ARBA00004065"/>
    </source>
</evidence>
<dbReference type="Gene3D" id="3.40.970.10">
    <property type="entry name" value="Ribonuclease H1, N-terminal domain"/>
    <property type="match status" value="1"/>
</dbReference>
<proteinExistence type="inferred from homology"/>
<dbReference type="InterPro" id="IPR037056">
    <property type="entry name" value="RNase_H1_N_sf"/>
</dbReference>
<keyword evidence="10" id="KW-0460">Magnesium</keyword>
<dbReference type="FunFam" id="3.40.970.10:FF:000002">
    <property type="entry name" value="Ribonuclease H"/>
    <property type="match status" value="1"/>
</dbReference>
<reference evidence="12 14" key="2">
    <citation type="journal article" date="2018" name="Plant J.">
        <title>The Physcomitrella patens chromosome-scale assembly reveals moss genome structure and evolution.</title>
        <authorList>
            <person name="Lang D."/>
            <person name="Ullrich K.K."/>
            <person name="Murat F."/>
            <person name="Fuchs J."/>
            <person name="Jenkins J."/>
            <person name="Haas F.B."/>
            <person name="Piednoel M."/>
            <person name="Gundlach H."/>
            <person name="Van Bel M."/>
            <person name="Meyberg R."/>
            <person name="Vives C."/>
            <person name="Morata J."/>
            <person name="Symeonidi A."/>
            <person name="Hiss M."/>
            <person name="Muchero W."/>
            <person name="Kamisugi Y."/>
            <person name="Saleh O."/>
            <person name="Blanc G."/>
            <person name="Decker E.L."/>
            <person name="van Gessel N."/>
            <person name="Grimwood J."/>
            <person name="Hayes R.D."/>
            <person name="Graham S.W."/>
            <person name="Gunter L.E."/>
            <person name="McDaniel S.F."/>
            <person name="Hoernstein S.N.W."/>
            <person name="Larsson A."/>
            <person name="Li F.W."/>
            <person name="Perroud P.F."/>
            <person name="Phillips J."/>
            <person name="Ranjan P."/>
            <person name="Rokshar D.S."/>
            <person name="Rothfels C.J."/>
            <person name="Schneider L."/>
            <person name="Shu S."/>
            <person name="Stevenson D.W."/>
            <person name="Thummler F."/>
            <person name="Tillich M."/>
            <person name="Villarreal Aguilar J.C."/>
            <person name="Widiez T."/>
            <person name="Wong G.K."/>
            <person name="Wymore A."/>
            <person name="Zhang Y."/>
            <person name="Zimmer A.D."/>
            <person name="Quatrano R.S."/>
            <person name="Mayer K.F.X."/>
            <person name="Goodstein D."/>
            <person name="Casacuberta J.M."/>
            <person name="Vandepoele K."/>
            <person name="Reski R."/>
            <person name="Cuming A.C."/>
            <person name="Tuskan G.A."/>
            <person name="Maumus F."/>
            <person name="Salse J."/>
            <person name="Schmutz J."/>
            <person name="Rensing S.A."/>
        </authorList>
    </citation>
    <scope>NUCLEOTIDE SEQUENCE [LARGE SCALE GENOMIC DNA]</scope>
    <source>
        <strain evidence="13 14">cv. Gransden 2004</strain>
    </source>
</reference>
<evidence type="ECO:0000256" key="7">
    <source>
        <dbReference type="ARBA" id="ARBA00022723"/>
    </source>
</evidence>
<dbReference type="Pfam" id="PF01693">
    <property type="entry name" value="Cauli_VI"/>
    <property type="match status" value="1"/>
</dbReference>
<dbReference type="Proteomes" id="UP000006727">
    <property type="component" value="Chromosome 8"/>
</dbReference>
<gene>
    <name evidence="12" type="ORF">PHYPA_010999</name>
</gene>
<sequence length="127" mass="14808">MDHWRREFEDMQACELFILGLWMVAVAVRRACASVFSSVAILLENVHNSVIRYESMDEAPSGSVSSRKTRNEFRFESRLQKFYAVWVGFQPGIYASWEECKSQVIGFRGAQFKSFRVRCSAERYMRG</sequence>
<evidence type="ECO:0000256" key="5">
    <source>
        <dbReference type="ARBA" id="ARBA00017721"/>
    </source>
</evidence>
<evidence type="ECO:0000256" key="4">
    <source>
        <dbReference type="ARBA" id="ARBA00012180"/>
    </source>
</evidence>
<comment type="function">
    <text evidence="2">Endonuclease that specifically degrades the RNA of RNA-DNA hybrids.</text>
</comment>
<evidence type="ECO:0000256" key="3">
    <source>
        <dbReference type="ARBA" id="ARBA00005300"/>
    </source>
</evidence>
<accession>A0A2K1K5P6</accession>
<dbReference type="Gramene" id="Pp3c8_1370V3.1">
    <property type="protein sequence ID" value="Pp3c8_1370V3.1"/>
    <property type="gene ID" value="Pp3c8_1370"/>
</dbReference>
<evidence type="ECO:0000256" key="9">
    <source>
        <dbReference type="ARBA" id="ARBA00022801"/>
    </source>
</evidence>
<evidence type="ECO:0000256" key="1">
    <source>
        <dbReference type="ARBA" id="ARBA00001946"/>
    </source>
</evidence>
<evidence type="ECO:0000313" key="14">
    <source>
        <dbReference type="Proteomes" id="UP000006727"/>
    </source>
</evidence>
<dbReference type="EnsemblPlants" id="Pp3c8_1370V3.1">
    <property type="protein sequence ID" value="Pp3c8_1370V3.1"/>
    <property type="gene ID" value="Pp3c8_1370"/>
</dbReference>
<reference evidence="12 14" key="1">
    <citation type="journal article" date="2008" name="Science">
        <title>The Physcomitrella genome reveals evolutionary insights into the conquest of land by plants.</title>
        <authorList>
            <person name="Rensing S."/>
            <person name="Lang D."/>
            <person name="Zimmer A."/>
            <person name="Terry A."/>
            <person name="Salamov A."/>
            <person name="Shapiro H."/>
            <person name="Nishiyama T."/>
            <person name="Perroud P.-F."/>
            <person name="Lindquist E."/>
            <person name="Kamisugi Y."/>
            <person name="Tanahashi T."/>
            <person name="Sakakibara K."/>
            <person name="Fujita T."/>
            <person name="Oishi K."/>
            <person name="Shin-I T."/>
            <person name="Kuroki Y."/>
            <person name="Toyoda A."/>
            <person name="Suzuki Y."/>
            <person name="Hashimoto A."/>
            <person name="Yamaguchi K."/>
            <person name="Sugano A."/>
            <person name="Kohara Y."/>
            <person name="Fujiyama A."/>
            <person name="Anterola A."/>
            <person name="Aoki S."/>
            <person name="Ashton N."/>
            <person name="Barbazuk W.B."/>
            <person name="Barker E."/>
            <person name="Bennetzen J."/>
            <person name="Bezanilla M."/>
            <person name="Blankenship R."/>
            <person name="Cho S.H."/>
            <person name="Dutcher S."/>
            <person name="Estelle M."/>
            <person name="Fawcett J.A."/>
            <person name="Gundlach H."/>
            <person name="Hanada K."/>
            <person name="Heyl A."/>
            <person name="Hicks K.A."/>
            <person name="Hugh J."/>
            <person name="Lohr M."/>
            <person name="Mayer K."/>
            <person name="Melkozernov A."/>
            <person name="Murata T."/>
            <person name="Nelson D."/>
            <person name="Pils B."/>
            <person name="Prigge M."/>
            <person name="Reiss B."/>
            <person name="Renner T."/>
            <person name="Rombauts S."/>
            <person name="Rushton P."/>
            <person name="Sanderfoot A."/>
            <person name="Schween G."/>
            <person name="Shiu S.-H."/>
            <person name="Stueber K."/>
            <person name="Theodoulou F.L."/>
            <person name="Tu H."/>
            <person name="Van de Peer Y."/>
            <person name="Verrier P.J."/>
            <person name="Waters E."/>
            <person name="Wood A."/>
            <person name="Yang L."/>
            <person name="Cove D."/>
            <person name="Cuming A."/>
            <person name="Hasebe M."/>
            <person name="Lucas S."/>
            <person name="Mishler D.B."/>
            <person name="Reski R."/>
            <person name="Grigoriev I."/>
            <person name="Quatrano R.S."/>
            <person name="Boore J.L."/>
        </authorList>
    </citation>
    <scope>NUCLEOTIDE SEQUENCE [LARGE SCALE GENOMIC DNA]</scope>
    <source>
        <strain evidence="13 14">cv. Gransden 2004</strain>
    </source>
</reference>
<dbReference type="EC" id="3.1.26.4" evidence="4"/>
<dbReference type="GO" id="GO:0046872">
    <property type="term" value="F:metal ion binding"/>
    <property type="evidence" value="ECO:0007669"/>
    <property type="project" value="UniProtKB-KW"/>
</dbReference>
<comment type="similarity">
    <text evidence="3">Belongs to the RNase H family.</text>
</comment>
<reference evidence="13" key="3">
    <citation type="submission" date="2020-12" db="UniProtKB">
        <authorList>
            <consortium name="EnsemblPlants"/>
        </authorList>
    </citation>
    <scope>IDENTIFICATION</scope>
</reference>
<keyword evidence="9" id="KW-0378">Hydrolase</keyword>
<dbReference type="InterPro" id="IPR009027">
    <property type="entry name" value="Ribosomal_bL9/RNase_H1_N"/>
</dbReference>
<evidence type="ECO:0000256" key="10">
    <source>
        <dbReference type="ARBA" id="ARBA00022842"/>
    </source>
</evidence>
<dbReference type="AlphaFoldDB" id="A0A2K1K5P6"/>
<evidence type="ECO:0000256" key="6">
    <source>
        <dbReference type="ARBA" id="ARBA00022722"/>
    </source>
</evidence>
<dbReference type="InterPro" id="IPR011320">
    <property type="entry name" value="RNase_H1_N"/>
</dbReference>
<evidence type="ECO:0000313" key="12">
    <source>
        <dbReference type="EMBL" id="PNR49103.1"/>
    </source>
</evidence>
<name>A0A2K1K5P6_PHYPA</name>
<keyword evidence="6" id="KW-0540">Nuclease</keyword>
<dbReference type="SUPFAM" id="SSF55658">
    <property type="entry name" value="L9 N-domain-like"/>
    <property type="match status" value="1"/>
</dbReference>
<evidence type="ECO:0000313" key="13">
    <source>
        <dbReference type="EnsemblPlants" id="Pp3c8_1370V3.1"/>
    </source>
</evidence>
<keyword evidence="14" id="KW-1185">Reference proteome</keyword>
<evidence type="ECO:0000256" key="8">
    <source>
        <dbReference type="ARBA" id="ARBA00022759"/>
    </source>
</evidence>
<comment type="cofactor">
    <cofactor evidence="1">
        <name>Mg(2+)</name>
        <dbReference type="ChEBI" id="CHEBI:18420"/>
    </cofactor>
</comment>
<organism evidence="12">
    <name type="scientific">Physcomitrium patens</name>
    <name type="common">Spreading-leaved earth moss</name>
    <name type="synonym">Physcomitrella patens</name>
    <dbReference type="NCBI Taxonomy" id="3218"/>
    <lineage>
        <taxon>Eukaryota</taxon>
        <taxon>Viridiplantae</taxon>
        <taxon>Streptophyta</taxon>
        <taxon>Embryophyta</taxon>
        <taxon>Bryophyta</taxon>
        <taxon>Bryophytina</taxon>
        <taxon>Bryopsida</taxon>
        <taxon>Funariidae</taxon>
        <taxon>Funariales</taxon>
        <taxon>Funariaceae</taxon>
        <taxon>Physcomitrium</taxon>
    </lineage>
</organism>